<dbReference type="Gramene" id="OE9A021556T1">
    <property type="protein sequence ID" value="OE9A021556C1"/>
    <property type="gene ID" value="OE9A021556"/>
</dbReference>
<proteinExistence type="predicted"/>
<protein>
    <submittedName>
        <fullName evidence="1">Uncharacterized protein</fullName>
    </submittedName>
</protein>
<gene>
    <name evidence="1" type="ORF">OLEA9_A021556</name>
</gene>
<dbReference type="Proteomes" id="UP000594638">
    <property type="component" value="Unassembled WGS sequence"/>
</dbReference>
<evidence type="ECO:0000313" key="2">
    <source>
        <dbReference type="Proteomes" id="UP000594638"/>
    </source>
</evidence>
<comment type="caution">
    <text evidence="1">The sequence shown here is derived from an EMBL/GenBank/DDBJ whole genome shotgun (WGS) entry which is preliminary data.</text>
</comment>
<accession>A0A8S0RCS1</accession>
<evidence type="ECO:0000313" key="1">
    <source>
        <dbReference type="EMBL" id="CAA2976562.1"/>
    </source>
</evidence>
<dbReference type="EMBL" id="CACTIH010002470">
    <property type="protein sequence ID" value="CAA2976562.1"/>
    <property type="molecule type" value="Genomic_DNA"/>
</dbReference>
<reference evidence="1 2" key="1">
    <citation type="submission" date="2019-12" db="EMBL/GenBank/DDBJ databases">
        <authorList>
            <person name="Alioto T."/>
            <person name="Alioto T."/>
            <person name="Gomez Garrido J."/>
        </authorList>
    </citation>
    <scope>NUCLEOTIDE SEQUENCE [LARGE SCALE GENOMIC DNA]</scope>
</reference>
<dbReference type="AlphaFoldDB" id="A0A8S0RCS1"/>
<name>A0A8S0RCS1_OLEEU</name>
<keyword evidence="2" id="KW-1185">Reference proteome</keyword>
<sequence>MGVIFLTSITILEMLENNRKRALALPLRTIQHSLQNSIISSSEELQSLTHTGEDANGALSEFHPIKSSENQILTELRSCQEEGKNEAAIDVAITGSLEQQFLKCIIVALFGIFPTSTPSSSTATASLYSSFRNSFPFITTTKSTLAVNEEMAERSRVVGNWNDQFCDLKYWKIQLQYNAFIH</sequence>
<organism evidence="1 2">
    <name type="scientific">Olea europaea subsp. europaea</name>
    <dbReference type="NCBI Taxonomy" id="158383"/>
    <lineage>
        <taxon>Eukaryota</taxon>
        <taxon>Viridiplantae</taxon>
        <taxon>Streptophyta</taxon>
        <taxon>Embryophyta</taxon>
        <taxon>Tracheophyta</taxon>
        <taxon>Spermatophyta</taxon>
        <taxon>Magnoliopsida</taxon>
        <taxon>eudicotyledons</taxon>
        <taxon>Gunneridae</taxon>
        <taxon>Pentapetalae</taxon>
        <taxon>asterids</taxon>
        <taxon>lamiids</taxon>
        <taxon>Lamiales</taxon>
        <taxon>Oleaceae</taxon>
        <taxon>Oleeae</taxon>
        <taxon>Olea</taxon>
    </lineage>
</organism>